<sequence>AQFDCHSSVSLSKLEASLSLFHENKMALVESGVRDGSDVESEFRIPKLELMQHVGLQAKRLGSLPQYSTEQVERCHVIMAKEPYRASNRKDFERQVCRYLDRHEKVALFSLYLELKE</sequence>
<feature type="non-terminal residue" evidence="1">
    <location>
        <position position="117"/>
    </location>
</feature>
<proteinExistence type="predicted"/>
<gene>
    <name evidence="1" type="ORF">SCHPADRAFT_808955</name>
</gene>
<dbReference type="InParanoid" id="A0A0H2QWS9"/>
<dbReference type="AlphaFoldDB" id="A0A0H2QWS9"/>
<protein>
    <submittedName>
        <fullName evidence="1">Uncharacterized protein</fullName>
    </submittedName>
</protein>
<dbReference type="Proteomes" id="UP000053477">
    <property type="component" value="Unassembled WGS sequence"/>
</dbReference>
<dbReference type="OrthoDB" id="3232941at2759"/>
<feature type="non-terminal residue" evidence="1">
    <location>
        <position position="1"/>
    </location>
</feature>
<name>A0A0H2QWS9_9AGAM</name>
<accession>A0A0H2QWS9</accession>
<organism evidence="1 2">
    <name type="scientific">Schizopora paradoxa</name>
    <dbReference type="NCBI Taxonomy" id="27342"/>
    <lineage>
        <taxon>Eukaryota</taxon>
        <taxon>Fungi</taxon>
        <taxon>Dikarya</taxon>
        <taxon>Basidiomycota</taxon>
        <taxon>Agaricomycotina</taxon>
        <taxon>Agaricomycetes</taxon>
        <taxon>Hymenochaetales</taxon>
        <taxon>Schizoporaceae</taxon>
        <taxon>Schizopora</taxon>
    </lineage>
</organism>
<reference evidence="1 2" key="1">
    <citation type="submission" date="2015-04" db="EMBL/GenBank/DDBJ databases">
        <title>Complete genome sequence of Schizopora paradoxa KUC8140, a cosmopolitan wood degrader in East Asia.</title>
        <authorList>
            <consortium name="DOE Joint Genome Institute"/>
            <person name="Min B."/>
            <person name="Park H."/>
            <person name="Jang Y."/>
            <person name="Kim J.-J."/>
            <person name="Kim K.H."/>
            <person name="Pangilinan J."/>
            <person name="Lipzen A."/>
            <person name="Riley R."/>
            <person name="Grigoriev I.V."/>
            <person name="Spatafora J.W."/>
            <person name="Choi I.-G."/>
        </authorList>
    </citation>
    <scope>NUCLEOTIDE SEQUENCE [LARGE SCALE GENOMIC DNA]</scope>
    <source>
        <strain evidence="1 2">KUC8140</strain>
    </source>
</reference>
<dbReference type="EMBL" id="KQ087058">
    <property type="protein sequence ID" value="KLO03769.1"/>
    <property type="molecule type" value="Genomic_DNA"/>
</dbReference>
<evidence type="ECO:0000313" key="2">
    <source>
        <dbReference type="Proteomes" id="UP000053477"/>
    </source>
</evidence>
<keyword evidence="2" id="KW-1185">Reference proteome</keyword>
<evidence type="ECO:0000313" key="1">
    <source>
        <dbReference type="EMBL" id="KLO03769.1"/>
    </source>
</evidence>